<comment type="caution">
    <text evidence="7">The sequence shown here is derived from an EMBL/GenBank/DDBJ whole genome shotgun (WGS) entry which is preliminary data.</text>
</comment>
<keyword evidence="5 6" id="KW-0449">Lipoprotein</keyword>
<dbReference type="OrthoDB" id="5801564at2"/>
<dbReference type="Gene3D" id="3.30.160.150">
    <property type="entry name" value="Lipoprotein like domain"/>
    <property type="match status" value="1"/>
</dbReference>
<dbReference type="InterPro" id="IPR007485">
    <property type="entry name" value="LPS_assembly_LptE"/>
</dbReference>
<evidence type="ECO:0000256" key="6">
    <source>
        <dbReference type="HAMAP-Rule" id="MF_01186"/>
    </source>
</evidence>
<dbReference type="RefSeq" id="WP_126833939.1">
    <property type="nucleotide sequence ID" value="NZ_PIPT01000005.1"/>
</dbReference>
<dbReference type="Proteomes" id="UP000286678">
    <property type="component" value="Unassembled WGS sequence"/>
</dbReference>
<dbReference type="AlphaFoldDB" id="A0A432XGA9"/>
<evidence type="ECO:0000256" key="2">
    <source>
        <dbReference type="ARBA" id="ARBA00023136"/>
    </source>
</evidence>
<proteinExistence type="inferred from homology"/>
<dbReference type="PROSITE" id="PS51257">
    <property type="entry name" value="PROKAR_LIPOPROTEIN"/>
    <property type="match status" value="1"/>
</dbReference>
<evidence type="ECO:0000256" key="3">
    <source>
        <dbReference type="ARBA" id="ARBA00023139"/>
    </source>
</evidence>
<evidence type="ECO:0000313" key="8">
    <source>
        <dbReference type="Proteomes" id="UP000286678"/>
    </source>
</evidence>
<comment type="subunit">
    <text evidence="6">Component of the lipopolysaccharide transport and assembly complex. Interacts with LptD.</text>
</comment>
<dbReference type="GO" id="GO:0043165">
    <property type="term" value="P:Gram-negative-bacterium-type cell outer membrane assembly"/>
    <property type="evidence" value="ECO:0007669"/>
    <property type="project" value="UniProtKB-UniRule"/>
</dbReference>
<comment type="similarity">
    <text evidence="6">Belongs to the LptE lipoprotein family.</text>
</comment>
<dbReference type="PANTHER" id="PTHR38098">
    <property type="entry name" value="LPS-ASSEMBLY LIPOPROTEIN LPTE"/>
    <property type="match status" value="1"/>
</dbReference>
<name>A0A432XGA9_9GAMM</name>
<dbReference type="Pfam" id="PF04390">
    <property type="entry name" value="LptE"/>
    <property type="match status" value="1"/>
</dbReference>
<sequence>MRYLLLTLTLLLVVSLAGCGFQLRGSYQLPPQLQQATIDAPQFSEVAEQVRQRFTLAGVDVVETSNTDTTAIEIVRDSLTRRTLSLSASGQVAEYELIYTVDYLLRAPNKTAKALQVEVFRDYQDDPNFALAKTREREVLVAEMREQAAQQVLRQVIAQLAESP</sequence>
<keyword evidence="3 6" id="KW-0564">Palmitate</keyword>
<evidence type="ECO:0000256" key="4">
    <source>
        <dbReference type="ARBA" id="ARBA00023237"/>
    </source>
</evidence>
<keyword evidence="4 6" id="KW-0998">Cell outer membrane</keyword>
<dbReference type="GO" id="GO:0015920">
    <property type="term" value="P:lipopolysaccharide transport"/>
    <property type="evidence" value="ECO:0007669"/>
    <property type="project" value="TreeGrafter"/>
</dbReference>
<comment type="function">
    <text evidence="6">Together with LptD, is involved in the assembly of lipopolysaccharide (LPS) at the surface of the outer membrane. Required for the proper assembly of LptD. Binds LPS and may serve as the LPS recognition site at the outer membrane.</text>
</comment>
<comment type="subcellular location">
    <subcellularLocation>
        <location evidence="6">Cell outer membrane</location>
        <topology evidence="6">Lipid-anchor</topology>
    </subcellularLocation>
</comment>
<dbReference type="GO" id="GO:1990351">
    <property type="term" value="C:transporter complex"/>
    <property type="evidence" value="ECO:0007669"/>
    <property type="project" value="TreeGrafter"/>
</dbReference>
<gene>
    <name evidence="6" type="primary">lptE</name>
    <name evidence="7" type="ORF">CWE21_08100</name>
</gene>
<keyword evidence="8" id="KW-1185">Reference proteome</keyword>
<evidence type="ECO:0000256" key="1">
    <source>
        <dbReference type="ARBA" id="ARBA00022729"/>
    </source>
</evidence>
<keyword evidence="2 6" id="KW-0472">Membrane</keyword>
<evidence type="ECO:0000256" key="5">
    <source>
        <dbReference type="ARBA" id="ARBA00023288"/>
    </source>
</evidence>
<dbReference type="GO" id="GO:0009279">
    <property type="term" value="C:cell outer membrane"/>
    <property type="evidence" value="ECO:0007669"/>
    <property type="project" value="UniProtKB-SubCell"/>
</dbReference>
<dbReference type="PANTHER" id="PTHR38098:SF1">
    <property type="entry name" value="LPS-ASSEMBLY LIPOPROTEIN LPTE"/>
    <property type="match status" value="1"/>
</dbReference>
<dbReference type="GO" id="GO:0001530">
    <property type="term" value="F:lipopolysaccharide binding"/>
    <property type="evidence" value="ECO:0007669"/>
    <property type="project" value="TreeGrafter"/>
</dbReference>
<dbReference type="EMBL" id="PIPT01000005">
    <property type="protein sequence ID" value="RUO47793.1"/>
    <property type="molecule type" value="Genomic_DNA"/>
</dbReference>
<keyword evidence="1 6" id="KW-0732">Signal</keyword>
<protein>
    <recommendedName>
        <fullName evidence="6">LPS-assembly lipoprotein LptE</fullName>
    </recommendedName>
</protein>
<accession>A0A432XGA9</accession>
<reference evidence="8" key="1">
    <citation type="journal article" date="2018" name="Front. Microbiol.">
        <title>Genome-Based Analysis Reveals the Taxonomy and Diversity of the Family Idiomarinaceae.</title>
        <authorList>
            <person name="Liu Y."/>
            <person name="Lai Q."/>
            <person name="Shao Z."/>
        </authorList>
    </citation>
    <scope>NUCLEOTIDE SEQUENCE [LARGE SCALE GENOMIC DNA]</scope>
    <source>
        <strain evidence="8">SW15</strain>
    </source>
</reference>
<dbReference type="HAMAP" id="MF_01186">
    <property type="entry name" value="LPS_assembly_LptE"/>
    <property type="match status" value="1"/>
</dbReference>
<organism evidence="7 8">
    <name type="scientific">Pseudidiomarina aquimaris</name>
    <dbReference type="NCBI Taxonomy" id="641841"/>
    <lineage>
        <taxon>Bacteria</taxon>
        <taxon>Pseudomonadati</taxon>
        <taxon>Pseudomonadota</taxon>
        <taxon>Gammaproteobacteria</taxon>
        <taxon>Alteromonadales</taxon>
        <taxon>Idiomarinaceae</taxon>
        <taxon>Pseudidiomarina</taxon>
    </lineage>
</organism>
<evidence type="ECO:0000313" key="7">
    <source>
        <dbReference type="EMBL" id="RUO47793.1"/>
    </source>
</evidence>